<dbReference type="Gene3D" id="3.40.50.1000">
    <property type="entry name" value="HAD superfamily/HAD-like"/>
    <property type="match status" value="1"/>
</dbReference>
<organism evidence="1 3">
    <name type="scientific">Neisseria macacae ATCC 33926</name>
    <dbReference type="NCBI Taxonomy" id="997348"/>
    <lineage>
        <taxon>Bacteria</taxon>
        <taxon>Pseudomonadati</taxon>
        <taxon>Pseudomonadota</taxon>
        <taxon>Betaproteobacteria</taxon>
        <taxon>Neisseriales</taxon>
        <taxon>Neisseriaceae</taxon>
        <taxon>Neisseria</taxon>
    </lineage>
</organism>
<dbReference type="GO" id="GO:0005829">
    <property type="term" value="C:cytosol"/>
    <property type="evidence" value="ECO:0007669"/>
    <property type="project" value="TreeGrafter"/>
</dbReference>
<proteinExistence type="predicted"/>
<dbReference type="EMBL" id="CP094241">
    <property type="protein sequence ID" value="UNV85286.1"/>
    <property type="molecule type" value="Genomic_DNA"/>
</dbReference>
<name>A0AA36XJP6_9NEIS</name>
<gene>
    <name evidence="1" type="ORF">HMPREF9418_2507</name>
    <name evidence="2" type="ORF">MON40_01810</name>
</gene>
<dbReference type="PANTHER" id="PTHR43434">
    <property type="entry name" value="PHOSPHOGLYCOLATE PHOSPHATASE"/>
    <property type="match status" value="1"/>
</dbReference>
<evidence type="ECO:0000313" key="1">
    <source>
        <dbReference type="EMBL" id="EGQ75116.1"/>
    </source>
</evidence>
<dbReference type="PANTHER" id="PTHR43434:SF24">
    <property type="entry name" value="HYDROLASE-RELATED"/>
    <property type="match status" value="1"/>
</dbReference>
<dbReference type="Pfam" id="PF13419">
    <property type="entry name" value="HAD_2"/>
    <property type="match status" value="1"/>
</dbReference>
<dbReference type="Gene3D" id="1.10.150.240">
    <property type="entry name" value="Putative phosphatase, domain 2"/>
    <property type="match status" value="1"/>
</dbReference>
<dbReference type="AlphaFoldDB" id="A0AA36XJP6"/>
<keyword evidence="4" id="KW-1185">Reference proteome</keyword>
<dbReference type="GO" id="GO:0008967">
    <property type="term" value="F:phosphoglycolate phosphatase activity"/>
    <property type="evidence" value="ECO:0007669"/>
    <property type="project" value="TreeGrafter"/>
</dbReference>
<dbReference type="EMBL" id="AFQE01000125">
    <property type="protein sequence ID" value="EGQ75116.1"/>
    <property type="molecule type" value="Genomic_DNA"/>
</dbReference>
<reference evidence="1 3" key="1">
    <citation type="submission" date="2011-05" db="EMBL/GenBank/DDBJ databases">
        <authorList>
            <person name="Muzny D."/>
            <person name="Qin X."/>
            <person name="Deng J."/>
            <person name="Jiang H."/>
            <person name="Liu Y."/>
            <person name="Qu J."/>
            <person name="Song X.-Z."/>
            <person name="Zhang L."/>
            <person name="Thornton R."/>
            <person name="Coyle M."/>
            <person name="Francisco L."/>
            <person name="Jackson L."/>
            <person name="Javaid M."/>
            <person name="Korchina V."/>
            <person name="Kovar C."/>
            <person name="Mata R."/>
            <person name="Mathew T."/>
            <person name="Ngo R."/>
            <person name="Nguyen L."/>
            <person name="Nguyen N."/>
            <person name="Okwuonu G."/>
            <person name="Ongeri F."/>
            <person name="Pham C."/>
            <person name="Simmons D."/>
            <person name="Wilczek-Boney K."/>
            <person name="Hale W."/>
            <person name="Jakkamsetti A."/>
            <person name="Pham P."/>
            <person name="Ruth R."/>
            <person name="San Lucas F."/>
            <person name="Warren J."/>
            <person name="Zhang J."/>
            <person name="Zhao Z."/>
            <person name="Zhou C."/>
            <person name="Zhu D."/>
            <person name="Lee S."/>
            <person name="Bess C."/>
            <person name="Blankenburg K."/>
            <person name="Forbes L."/>
            <person name="Fu Q."/>
            <person name="Gubbala S."/>
            <person name="Hirani K."/>
            <person name="Jayaseelan J.C."/>
            <person name="Lara F."/>
            <person name="Munidasa M."/>
            <person name="Palculict T."/>
            <person name="Patil S."/>
            <person name="Pu L.-L."/>
            <person name="Saada N."/>
            <person name="Tang L."/>
            <person name="Weissenberger G."/>
            <person name="Zhu Y."/>
            <person name="Hemphill L."/>
            <person name="Shang Y."/>
            <person name="Youmans B."/>
            <person name="Ayvaz T."/>
            <person name="Ross M."/>
            <person name="Santibanez J."/>
            <person name="Aqrawi P."/>
            <person name="Gross S."/>
            <person name="Joshi V."/>
            <person name="Fowler G."/>
            <person name="Nazareth L."/>
            <person name="Reid J."/>
            <person name="Worley K."/>
            <person name="Petrosino J."/>
            <person name="Highlander S."/>
            <person name="Gibbs R."/>
        </authorList>
    </citation>
    <scope>NUCLEOTIDE SEQUENCE [LARGE SCALE GENOMIC DNA]</scope>
    <source>
        <strain evidence="1 3">ATCC 33926</strain>
    </source>
</reference>
<dbReference type="InterPro" id="IPR041492">
    <property type="entry name" value="HAD_2"/>
</dbReference>
<dbReference type="SFLD" id="SFLDG01129">
    <property type="entry name" value="C1.5:_HAD__Beta-PGM__Phosphata"/>
    <property type="match status" value="1"/>
</dbReference>
<dbReference type="SFLD" id="SFLDS00003">
    <property type="entry name" value="Haloacid_Dehalogenase"/>
    <property type="match status" value="1"/>
</dbReference>
<evidence type="ECO:0000313" key="3">
    <source>
        <dbReference type="Proteomes" id="UP000004982"/>
    </source>
</evidence>
<evidence type="ECO:0000313" key="2">
    <source>
        <dbReference type="EMBL" id="UNV85286.1"/>
    </source>
</evidence>
<reference evidence="2 4" key="2">
    <citation type="submission" date="2022-03" db="EMBL/GenBank/DDBJ databases">
        <title>Genome sequencing of Neisseria macacae.</title>
        <authorList>
            <person name="Baek M.-G."/>
        </authorList>
    </citation>
    <scope>NUCLEOTIDE SEQUENCE [LARGE SCALE GENOMIC DNA]</scope>
    <source>
        <strain evidence="2 4">ATCC 33926</strain>
    </source>
</reference>
<dbReference type="NCBIfam" id="TIGR01549">
    <property type="entry name" value="HAD-SF-IA-v1"/>
    <property type="match status" value="1"/>
</dbReference>
<dbReference type="SUPFAM" id="SSF56784">
    <property type="entry name" value="HAD-like"/>
    <property type="match status" value="1"/>
</dbReference>
<dbReference type="InterPro" id="IPR006439">
    <property type="entry name" value="HAD-SF_hydro_IA"/>
</dbReference>
<protein>
    <submittedName>
        <fullName evidence="2">HAD-IA family hydrolase</fullName>
    </submittedName>
    <submittedName>
        <fullName evidence="1">IA family HAD hydrolase</fullName>
    </submittedName>
</protein>
<accession>A0AA36XJP6</accession>
<dbReference type="RefSeq" id="WP_003779790.1">
    <property type="nucleotide sequence ID" value="NZ_CP094241.1"/>
</dbReference>
<evidence type="ECO:0000313" key="4">
    <source>
        <dbReference type="Proteomes" id="UP000829455"/>
    </source>
</evidence>
<dbReference type="InterPro" id="IPR050155">
    <property type="entry name" value="HAD-like_hydrolase_sf"/>
</dbReference>
<dbReference type="InterPro" id="IPR036412">
    <property type="entry name" value="HAD-like_sf"/>
</dbReference>
<keyword evidence="1" id="KW-0378">Hydrolase</keyword>
<dbReference type="InterPro" id="IPR023214">
    <property type="entry name" value="HAD_sf"/>
</dbReference>
<dbReference type="Proteomes" id="UP000829455">
    <property type="component" value="Chromosome"/>
</dbReference>
<dbReference type="SFLD" id="SFLDG01135">
    <property type="entry name" value="C1.5.6:_HAD__Beta-PGM__Phospha"/>
    <property type="match status" value="1"/>
</dbReference>
<sequence>MKPKLIIFDWDGTLADTTRPIIRTFQQSFADCGMPVPDDDAVRALIGYSLPEIIRRLAPHAGEHMREELTETYAAHYLNPNNQNMTLFPEALPCLHTLQNQGYWLAVATGKGRIGLDRSIAQTGTTDFWMATTCASEQASKPAPDMVFKLCDELGLTPQETLVVGDTTHDLEMAANAKAPAVALTTGAHSAAMLHTAPHLAILDNLSELPDFLETFDWTGKV</sequence>
<dbReference type="InterPro" id="IPR023198">
    <property type="entry name" value="PGP-like_dom2"/>
</dbReference>
<dbReference type="Proteomes" id="UP000004982">
    <property type="component" value="Unassembled WGS sequence"/>
</dbReference>
<dbReference type="GO" id="GO:0006281">
    <property type="term" value="P:DNA repair"/>
    <property type="evidence" value="ECO:0007669"/>
    <property type="project" value="TreeGrafter"/>
</dbReference>